<dbReference type="EMBL" id="JABSTQ010011482">
    <property type="protein sequence ID" value="KAG0410843.1"/>
    <property type="molecule type" value="Genomic_DNA"/>
</dbReference>
<comment type="caution">
    <text evidence="1">The sequence shown here is derived from an EMBL/GenBank/DDBJ whole genome shotgun (WGS) entry which is preliminary data.</text>
</comment>
<dbReference type="Proteomes" id="UP000805193">
    <property type="component" value="Unassembled WGS sequence"/>
</dbReference>
<accession>A0AC60NUM1</accession>
<organism evidence="1 2">
    <name type="scientific">Ixodes persulcatus</name>
    <name type="common">Taiga tick</name>
    <dbReference type="NCBI Taxonomy" id="34615"/>
    <lineage>
        <taxon>Eukaryota</taxon>
        <taxon>Metazoa</taxon>
        <taxon>Ecdysozoa</taxon>
        <taxon>Arthropoda</taxon>
        <taxon>Chelicerata</taxon>
        <taxon>Arachnida</taxon>
        <taxon>Acari</taxon>
        <taxon>Parasitiformes</taxon>
        <taxon>Ixodida</taxon>
        <taxon>Ixodoidea</taxon>
        <taxon>Ixodidae</taxon>
        <taxon>Ixodinae</taxon>
        <taxon>Ixodes</taxon>
    </lineage>
</organism>
<gene>
    <name evidence="1" type="ORF">HPB47_012037</name>
</gene>
<evidence type="ECO:0000313" key="1">
    <source>
        <dbReference type="EMBL" id="KAG0410843.1"/>
    </source>
</evidence>
<name>A0AC60NUM1_IXOPE</name>
<evidence type="ECO:0000313" key="2">
    <source>
        <dbReference type="Proteomes" id="UP000805193"/>
    </source>
</evidence>
<sequence>MAEAAVGVRRHDGGPVQQRHRRGAPTAIATVMPSTDATGDGEPLATTTEVPTTRDPSVPLPVRSRSMMDLFTEVGWTKPDPATTTERKSTPVATNRHSSGTEQHLDMDEEGRRRSERDRTRQTAACGPSPTSSHRYYWSREHEPWR</sequence>
<protein>
    <submittedName>
        <fullName evidence="1">Uncharacterized protein</fullName>
    </submittedName>
</protein>
<proteinExistence type="predicted"/>
<keyword evidence="2" id="KW-1185">Reference proteome</keyword>
<reference evidence="1 2" key="1">
    <citation type="journal article" date="2020" name="Cell">
        <title>Large-Scale Comparative Analyses of Tick Genomes Elucidate Their Genetic Diversity and Vector Capacities.</title>
        <authorList>
            <consortium name="Tick Genome and Microbiome Consortium (TIGMIC)"/>
            <person name="Jia N."/>
            <person name="Wang J."/>
            <person name="Shi W."/>
            <person name="Du L."/>
            <person name="Sun Y."/>
            <person name="Zhan W."/>
            <person name="Jiang J.F."/>
            <person name="Wang Q."/>
            <person name="Zhang B."/>
            <person name="Ji P."/>
            <person name="Bell-Sakyi L."/>
            <person name="Cui X.M."/>
            <person name="Yuan T.T."/>
            <person name="Jiang B.G."/>
            <person name="Yang W.F."/>
            <person name="Lam T.T."/>
            <person name="Chang Q.C."/>
            <person name="Ding S.J."/>
            <person name="Wang X.J."/>
            <person name="Zhu J.G."/>
            <person name="Ruan X.D."/>
            <person name="Zhao L."/>
            <person name="Wei J.T."/>
            <person name="Ye R.Z."/>
            <person name="Que T.C."/>
            <person name="Du C.H."/>
            <person name="Zhou Y.H."/>
            <person name="Cheng J.X."/>
            <person name="Dai P.F."/>
            <person name="Guo W.B."/>
            <person name="Han X.H."/>
            <person name="Huang E.J."/>
            <person name="Li L.F."/>
            <person name="Wei W."/>
            <person name="Gao Y.C."/>
            <person name="Liu J.Z."/>
            <person name="Shao H.Z."/>
            <person name="Wang X."/>
            <person name="Wang C.C."/>
            <person name="Yang T.C."/>
            <person name="Huo Q.B."/>
            <person name="Li W."/>
            <person name="Chen H.Y."/>
            <person name="Chen S.E."/>
            <person name="Zhou L.G."/>
            <person name="Ni X.B."/>
            <person name="Tian J.H."/>
            <person name="Sheng Y."/>
            <person name="Liu T."/>
            <person name="Pan Y.S."/>
            <person name="Xia L.Y."/>
            <person name="Li J."/>
            <person name="Zhao F."/>
            <person name="Cao W.C."/>
        </authorList>
    </citation>
    <scope>NUCLEOTIDE SEQUENCE [LARGE SCALE GENOMIC DNA]</scope>
    <source>
        <strain evidence="1">Iper-2018</strain>
    </source>
</reference>